<name>A0A4S8JGQ4_MUSBA</name>
<feature type="region of interest" description="Disordered" evidence="2">
    <location>
        <begin position="515"/>
        <end position="766"/>
    </location>
</feature>
<feature type="coiled-coil region" evidence="1">
    <location>
        <begin position="340"/>
        <end position="381"/>
    </location>
</feature>
<proteinExistence type="predicted"/>
<feature type="compositionally biased region" description="Polar residues" evidence="2">
    <location>
        <begin position="757"/>
        <end position="766"/>
    </location>
</feature>
<feature type="compositionally biased region" description="Polar residues" evidence="2">
    <location>
        <begin position="789"/>
        <end position="799"/>
    </location>
</feature>
<comment type="caution">
    <text evidence="3">The sequence shown here is derived from an EMBL/GenBank/DDBJ whole genome shotgun (WGS) entry which is preliminary data.</text>
</comment>
<dbReference type="AlphaFoldDB" id="A0A4S8JGQ4"/>
<feature type="compositionally biased region" description="Basic residues" evidence="2">
    <location>
        <begin position="704"/>
        <end position="713"/>
    </location>
</feature>
<dbReference type="EMBL" id="PYDT01000005">
    <property type="protein sequence ID" value="THU61173.1"/>
    <property type="molecule type" value="Genomic_DNA"/>
</dbReference>
<evidence type="ECO:0000313" key="3">
    <source>
        <dbReference type="EMBL" id="THU61173.1"/>
    </source>
</evidence>
<keyword evidence="4" id="KW-1185">Reference proteome</keyword>
<feature type="compositionally biased region" description="Polar residues" evidence="2">
    <location>
        <begin position="306"/>
        <end position="329"/>
    </location>
</feature>
<accession>A0A4S8JGQ4</accession>
<sequence>MATTATTASKMGFTEEEMVVDEGLGYPKAYAKLCRSPSVLSAYAQGPPFAFLPYTLQPQEALRARDWSQMFPVTDPEAIPSVNPRGFVNLLWKQLDHLGNAGFDPALFRVDTYGNVLYLHADCMRIRLRHLRGISITGGGRTVPSNLRLLQWQVWKKKHNKLEFLIPWWDLQLGISVNQFLSIFASRNSDFRSRAFSFLFCDGGSEELNALQAVDSHHFPQHFIEMERQVGLGPAAIVSSRRSFDASVLRPIDANRHLRHNYPLIGQCPCLLLLSLLFLHKSDSKLMIIAAARKFTREEDDAHSMGTHSSKPLISKENTNPDMDTCDSNPYLSIAMARDSLRQREEAKKKQAEISRLEDELNELKQKNEEDRVALQELETLLVKRRRRVEKCRRLAEAQSSYKALLEKMIRDAMHQSVVYKEQVRLNQAATSALMARLEAQRAQCDSSEKELRRKFKQRDEIEKQIRPVWELRKRSRMDETLLEEGRNESIRLLCTRRTRTTPLTKELRKFLEEEQKASEAGLSLGEDGEEETEESATTGSSQKEKPAVPRSQKNEEAEEHGSVIDEKLKQLAVSDGHLSQTSESEQQSFLHRGSQEEAEEGYKASGAGNDIMLLNDKQRDIAAEEKVKPPILKIKIPKPRSPRKEEEEEEDGDDGNNNQIGKRNVDKWLEILLDGFEEGSPEKKPDAPEDNLDESVCKMNSAHPHKQIKFLRLKPLEEKAKSSRHGEDSSNASKEEVTGSRKSFEVKEPRSESSRGFRSLPSSPSMILGMRRGVDCIGRKPQVMGDDNNGNESVVSTNSSKFIKSCSRAIKRAMNI</sequence>
<protein>
    <submittedName>
        <fullName evidence="3">Uncharacterized protein</fullName>
    </submittedName>
</protein>
<dbReference type="STRING" id="52838.A0A4S8JGQ4"/>
<dbReference type="PANTHER" id="PTHR33427">
    <property type="entry name" value="HNH ENDONUCLEASE"/>
    <property type="match status" value="1"/>
</dbReference>
<keyword evidence="1" id="KW-0175">Coiled coil</keyword>
<feature type="coiled-coil region" evidence="1">
    <location>
        <begin position="435"/>
        <end position="465"/>
    </location>
</feature>
<evidence type="ECO:0000256" key="1">
    <source>
        <dbReference type="SAM" id="Coils"/>
    </source>
</evidence>
<gene>
    <name evidence="3" type="ORF">C4D60_Mb07t20500</name>
</gene>
<dbReference type="Proteomes" id="UP000317650">
    <property type="component" value="Chromosome 7"/>
</dbReference>
<feature type="compositionally biased region" description="Basic and acidic residues" evidence="2">
    <location>
        <begin position="617"/>
        <end position="629"/>
    </location>
</feature>
<feature type="compositionally biased region" description="Basic and acidic residues" evidence="2">
    <location>
        <begin position="543"/>
        <end position="570"/>
    </location>
</feature>
<feature type="region of interest" description="Disordered" evidence="2">
    <location>
        <begin position="779"/>
        <end position="799"/>
    </location>
</feature>
<feature type="region of interest" description="Disordered" evidence="2">
    <location>
        <begin position="301"/>
        <end position="329"/>
    </location>
</feature>
<dbReference type="PANTHER" id="PTHR33427:SF2">
    <property type="entry name" value="TRICHOHYALIN"/>
    <property type="match status" value="1"/>
</dbReference>
<feature type="compositionally biased region" description="Basic and acidic residues" evidence="2">
    <location>
        <begin position="715"/>
        <end position="756"/>
    </location>
</feature>
<evidence type="ECO:0000313" key="4">
    <source>
        <dbReference type="Proteomes" id="UP000317650"/>
    </source>
</evidence>
<organism evidence="3 4">
    <name type="scientific">Musa balbisiana</name>
    <name type="common">Banana</name>
    <dbReference type="NCBI Taxonomy" id="52838"/>
    <lineage>
        <taxon>Eukaryota</taxon>
        <taxon>Viridiplantae</taxon>
        <taxon>Streptophyta</taxon>
        <taxon>Embryophyta</taxon>
        <taxon>Tracheophyta</taxon>
        <taxon>Spermatophyta</taxon>
        <taxon>Magnoliopsida</taxon>
        <taxon>Liliopsida</taxon>
        <taxon>Zingiberales</taxon>
        <taxon>Musaceae</taxon>
        <taxon>Musa</taxon>
    </lineage>
</organism>
<evidence type="ECO:0000256" key="2">
    <source>
        <dbReference type="SAM" id="MobiDB-lite"/>
    </source>
</evidence>
<reference evidence="3 4" key="1">
    <citation type="journal article" date="2019" name="Nat. Plants">
        <title>Genome sequencing of Musa balbisiana reveals subgenome evolution and function divergence in polyploid bananas.</title>
        <authorList>
            <person name="Yao X."/>
        </authorList>
    </citation>
    <scope>NUCLEOTIDE SEQUENCE [LARGE SCALE GENOMIC DNA]</scope>
    <source>
        <strain evidence="4">cv. DH-PKW</strain>
        <tissue evidence="3">Leaves</tissue>
    </source>
</reference>
<feature type="compositionally biased region" description="Polar residues" evidence="2">
    <location>
        <begin position="578"/>
        <end position="590"/>
    </location>
</feature>